<feature type="binding site" evidence="7">
    <location>
        <position position="12"/>
    </location>
    <ligand>
        <name>ATP</name>
        <dbReference type="ChEBI" id="CHEBI:30616"/>
    </ligand>
</feature>
<dbReference type="GO" id="GO:0004017">
    <property type="term" value="F:AMP kinase activity"/>
    <property type="evidence" value="ECO:0007669"/>
    <property type="project" value="UniProtKB-UniRule"/>
</dbReference>
<keyword evidence="2 7" id="KW-0698">rRNA processing</keyword>
<comment type="catalytic activity">
    <reaction evidence="7">
        <text>ATP + H2O = ADP + phosphate + H(+)</text>
        <dbReference type="Rhea" id="RHEA:13065"/>
        <dbReference type="ChEBI" id="CHEBI:15377"/>
        <dbReference type="ChEBI" id="CHEBI:15378"/>
        <dbReference type="ChEBI" id="CHEBI:30616"/>
        <dbReference type="ChEBI" id="CHEBI:43474"/>
        <dbReference type="ChEBI" id="CHEBI:456216"/>
    </reaction>
</comment>
<dbReference type="Pfam" id="PF13238">
    <property type="entry name" value="AAA_18"/>
    <property type="match status" value="1"/>
</dbReference>
<dbReference type="GO" id="GO:0016887">
    <property type="term" value="F:ATP hydrolysis activity"/>
    <property type="evidence" value="ECO:0007669"/>
    <property type="project" value="InterPro"/>
</dbReference>
<dbReference type="KEGG" id="mzi:HWN40_12035"/>
<dbReference type="HAMAP" id="MF_00039">
    <property type="entry name" value="Adenylate_kinase_AK6"/>
    <property type="match status" value="1"/>
</dbReference>
<dbReference type="SUPFAM" id="SSF52540">
    <property type="entry name" value="P-loop containing nucleoside triphosphate hydrolases"/>
    <property type="match status" value="1"/>
</dbReference>
<dbReference type="OrthoDB" id="8730at2157"/>
<dbReference type="GO" id="GO:0042274">
    <property type="term" value="P:ribosomal small subunit biogenesis"/>
    <property type="evidence" value="ECO:0007669"/>
    <property type="project" value="UniProtKB-UniRule"/>
</dbReference>
<comment type="function">
    <text evidence="7">Broad-specificity nucleoside monophosphate (NMP) kinase that catalyzes the reversible transfer of the terminal phosphate group between nucleoside triphosphates and monophosphates. Has also ATPase activity. Involved in the late maturation steps of the 30S ribosomal particles, specifically 16S rRNA maturation. While NMP activity is not required for ribosome maturation, ATPase activity is. Associates transiently with small ribosomal subunit protein uS11. ATP hydrolysis breaks the interaction with uS11. May temporarily remove uS11 from the ribosome to enable a conformational change of the ribosomal RNA that is needed for the final maturation step of the small ribosomal subunit.</text>
</comment>
<keyword evidence="5 7" id="KW-0418">Kinase</keyword>
<keyword evidence="3 7" id="KW-0808">Transferase</keyword>
<comment type="catalytic activity">
    <reaction evidence="7">
        <text>AMP + ATP = 2 ADP</text>
        <dbReference type="Rhea" id="RHEA:12973"/>
        <dbReference type="ChEBI" id="CHEBI:30616"/>
        <dbReference type="ChEBI" id="CHEBI:456215"/>
        <dbReference type="ChEBI" id="CHEBI:456216"/>
        <dbReference type="EC" id="2.7.4.3"/>
    </reaction>
</comment>
<sequence length="183" mass="21138">MLVGITGTPGTGKTAVTELLEKKRKYQVIHLNELIRKERLYSEMDRERDCVVADMDLVEKRVKELVNRIYPLTLIDSHLSHYIADTVIVLRTRPDILQERLSKRGYSVEKVEENLDAEALDVILVESVEWCGEVFEIDTTKGSVEDTLASVEEILESILRERDQEIQQRYSPGSVDWSDRFLD</sequence>
<keyword evidence="6 7" id="KW-0067">ATP-binding</keyword>
<comment type="similarity">
    <text evidence="7">Belongs to the adenylate kinase family. AK6 subfamily.</text>
</comment>
<keyword evidence="1 7" id="KW-0690">Ribosome biogenesis</keyword>
<evidence type="ECO:0000256" key="7">
    <source>
        <dbReference type="HAMAP-Rule" id="MF_00039"/>
    </source>
</evidence>
<dbReference type="InterPro" id="IPR027417">
    <property type="entry name" value="P-loop_NTPase"/>
</dbReference>
<dbReference type="AlphaFoldDB" id="A0A7D5I1Y1"/>
<dbReference type="GO" id="GO:0005524">
    <property type="term" value="F:ATP binding"/>
    <property type="evidence" value="ECO:0007669"/>
    <property type="project" value="UniProtKB-UniRule"/>
</dbReference>
<dbReference type="GeneID" id="55822416"/>
<comment type="subunit">
    <text evidence="7">Interacts with uS11. Not a structural component of 40S pre-ribosomes, but transiently interacts with them by binding to uS11.</text>
</comment>
<dbReference type="EMBL" id="CP058215">
    <property type="protein sequence ID" value="QLC50906.1"/>
    <property type="molecule type" value="Genomic_DNA"/>
</dbReference>
<protein>
    <recommendedName>
        <fullName evidence="7">Putative adenylate kinase</fullName>
        <shortName evidence="7">AK</shortName>
        <ecNumber evidence="7">2.7.4.3</ecNumber>
    </recommendedName>
    <alternativeName>
        <fullName evidence="7">ATP-AMP transphosphorylase</fullName>
    </alternativeName>
</protein>
<feature type="binding site" evidence="7">
    <location>
        <position position="13"/>
    </location>
    <ligand>
        <name>ATP</name>
        <dbReference type="ChEBI" id="CHEBI:30616"/>
    </ligand>
</feature>
<dbReference type="Proteomes" id="UP000509594">
    <property type="component" value="Chromosome"/>
</dbReference>
<evidence type="ECO:0000256" key="1">
    <source>
        <dbReference type="ARBA" id="ARBA00022517"/>
    </source>
</evidence>
<feature type="binding site" evidence="7">
    <location>
        <position position="104"/>
    </location>
    <ligand>
        <name>ATP</name>
        <dbReference type="ChEBI" id="CHEBI:30616"/>
    </ligand>
</feature>
<feature type="binding site" evidence="7">
    <location>
        <position position="14"/>
    </location>
    <ligand>
        <name>ATP</name>
        <dbReference type="ChEBI" id="CHEBI:30616"/>
    </ligand>
</feature>
<dbReference type="InterPro" id="IPR020618">
    <property type="entry name" value="Adenyl_kinase_AK6"/>
</dbReference>
<evidence type="ECO:0000256" key="5">
    <source>
        <dbReference type="ARBA" id="ARBA00022777"/>
    </source>
</evidence>
<feature type="region of interest" description="LID" evidence="7">
    <location>
        <begin position="103"/>
        <end position="113"/>
    </location>
</feature>
<evidence type="ECO:0000256" key="4">
    <source>
        <dbReference type="ARBA" id="ARBA00022741"/>
    </source>
</evidence>
<feature type="binding site" evidence="7">
    <location>
        <position position="10"/>
    </location>
    <ligand>
        <name>ATP</name>
        <dbReference type="ChEBI" id="CHEBI:30616"/>
    </ligand>
</feature>
<accession>A0A7D5I1Y1</accession>
<dbReference type="Gene3D" id="3.40.50.300">
    <property type="entry name" value="P-loop containing nucleotide triphosphate hydrolases"/>
    <property type="match status" value="1"/>
</dbReference>
<name>A0A7D5I1Y1_9EURY</name>
<reference evidence="8 9" key="1">
    <citation type="submission" date="2020-06" db="EMBL/GenBank/DDBJ databases">
        <title>Methanolobus halotolerans sp. nov., isolated from a saline lake Tus in Siberia.</title>
        <authorList>
            <person name="Shen Y."/>
            <person name="Chen S.-C."/>
            <person name="Lai M.-C."/>
            <person name="Huang H.-H."/>
            <person name="Chiu H.-H."/>
            <person name="Tang S.-L."/>
            <person name="Rogozin D.Y."/>
            <person name="Degermendzhy A.G."/>
        </authorList>
    </citation>
    <scope>NUCLEOTIDE SEQUENCE [LARGE SCALE GENOMIC DNA]</scope>
    <source>
        <strain evidence="8 9">DSM 21339</strain>
    </source>
</reference>
<proteinExistence type="inferred from homology"/>
<dbReference type="EC" id="2.7.4.3" evidence="7"/>
<evidence type="ECO:0000313" key="9">
    <source>
        <dbReference type="Proteomes" id="UP000509594"/>
    </source>
</evidence>
<keyword evidence="9" id="KW-1185">Reference proteome</keyword>
<dbReference type="RefSeq" id="WP_176965961.1">
    <property type="nucleotide sequence ID" value="NZ_CP058215.1"/>
</dbReference>
<evidence type="ECO:0000256" key="2">
    <source>
        <dbReference type="ARBA" id="ARBA00022552"/>
    </source>
</evidence>
<dbReference type="PANTHER" id="PTHR12595">
    <property type="entry name" value="POS9-ACTIVATING FACTOR FAP7-RELATED"/>
    <property type="match status" value="1"/>
</dbReference>
<dbReference type="PANTHER" id="PTHR12595:SF0">
    <property type="entry name" value="ADENYLATE KINASE ISOENZYME 6"/>
    <property type="match status" value="1"/>
</dbReference>
<evidence type="ECO:0000256" key="6">
    <source>
        <dbReference type="ARBA" id="ARBA00022840"/>
    </source>
</evidence>
<keyword evidence="4 7" id="KW-0547">Nucleotide-binding</keyword>
<evidence type="ECO:0000313" key="8">
    <source>
        <dbReference type="EMBL" id="QLC50906.1"/>
    </source>
</evidence>
<evidence type="ECO:0000256" key="3">
    <source>
        <dbReference type="ARBA" id="ARBA00022679"/>
    </source>
</evidence>
<comment type="caution">
    <text evidence="7">Lacks conserved residue(s) required for the propagation of feature annotation.</text>
</comment>
<organism evidence="8 9">
    <name type="scientific">Methanolobus zinderi</name>
    <dbReference type="NCBI Taxonomy" id="536044"/>
    <lineage>
        <taxon>Archaea</taxon>
        <taxon>Methanobacteriati</taxon>
        <taxon>Methanobacteriota</taxon>
        <taxon>Stenosarchaea group</taxon>
        <taxon>Methanomicrobia</taxon>
        <taxon>Methanosarcinales</taxon>
        <taxon>Methanosarcinaceae</taxon>
        <taxon>Methanolobus</taxon>
    </lineage>
</organism>
<dbReference type="GO" id="GO:0006364">
    <property type="term" value="P:rRNA processing"/>
    <property type="evidence" value="ECO:0007669"/>
    <property type="project" value="UniProtKB-KW"/>
</dbReference>
<gene>
    <name evidence="8" type="ORF">HWN40_12035</name>
</gene>